<feature type="compositionally biased region" description="Polar residues" evidence="1">
    <location>
        <begin position="35"/>
        <end position="46"/>
    </location>
</feature>
<dbReference type="Proteomes" id="UP001153069">
    <property type="component" value="Unassembled WGS sequence"/>
</dbReference>
<dbReference type="EMBL" id="CAICTM010000669">
    <property type="protein sequence ID" value="CAB9514720.1"/>
    <property type="molecule type" value="Genomic_DNA"/>
</dbReference>
<dbReference type="SUPFAM" id="SSF52087">
    <property type="entry name" value="CRAL/TRIO domain"/>
    <property type="match status" value="1"/>
</dbReference>
<dbReference type="InterPro" id="IPR036865">
    <property type="entry name" value="CRAL-TRIO_dom_sf"/>
</dbReference>
<name>A0A9N8HJL6_9STRA</name>
<sequence length="313" mass="35898">MVADAQPVPIVGANVLQAAEDDLAEDELEASLHDNAQTGEWPSTPLSLDDPRRMDLTPEEHLCARTIKELIEEEGTGNLDKVSDYWYAQVALVDKGDMANAMERIHHMQLFREEYDIQDTVAQGQRSVAAFMELFPEFYLSFGYNSAGGNYTLVFDISRMHGSVIKNQPRGYKTWFQAIYYLNHALCSDMEAIRRGMALIIECMGFEWKKNFGLEVTRSYWSDIAGVYPINHHKIRYYHTGVFVNMLTSMAKKFMPIALRDQFEVGCISESGRLSKVFLTPTVEVANARFMSRFLHSLELRYKNEKSFTLKRK</sequence>
<dbReference type="Gene3D" id="3.40.525.10">
    <property type="entry name" value="CRAL-TRIO lipid binding domain"/>
    <property type="match status" value="1"/>
</dbReference>
<reference evidence="2" key="1">
    <citation type="submission" date="2020-06" db="EMBL/GenBank/DDBJ databases">
        <authorList>
            <consortium name="Plant Systems Biology data submission"/>
        </authorList>
    </citation>
    <scope>NUCLEOTIDE SEQUENCE</scope>
    <source>
        <strain evidence="2">D6</strain>
    </source>
</reference>
<organism evidence="2 3">
    <name type="scientific">Seminavis robusta</name>
    <dbReference type="NCBI Taxonomy" id="568900"/>
    <lineage>
        <taxon>Eukaryota</taxon>
        <taxon>Sar</taxon>
        <taxon>Stramenopiles</taxon>
        <taxon>Ochrophyta</taxon>
        <taxon>Bacillariophyta</taxon>
        <taxon>Bacillariophyceae</taxon>
        <taxon>Bacillariophycidae</taxon>
        <taxon>Naviculales</taxon>
        <taxon>Naviculaceae</taxon>
        <taxon>Seminavis</taxon>
    </lineage>
</organism>
<protein>
    <submittedName>
        <fullName evidence="2">Uncharacterized protein</fullName>
    </submittedName>
</protein>
<accession>A0A9N8HJL6</accession>
<evidence type="ECO:0000313" key="2">
    <source>
        <dbReference type="EMBL" id="CAB9514720.1"/>
    </source>
</evidence>
<comment type="caution">
    <text evidence="2">The sequence shown here is derived from an EMBL/GenBank/DDBJ whole genome shotgun (WGS) entry which is preliminary data.</text>
</comment>
<evidence type="ECO:0000313" key="3">
    <source>
        <dbReference type="Proteomes" id="UP001153069"/>
    </source>
</evidence>
<proteinExistence type="predicted"/>
<dbReference type="AlphaFoldDB" id="A0A9N8HJL6"/>
<evidence type="ECO:0000256" key="1">
    <source>
        <dbReference type="SAM" id="MobiDB-lite"/>
    </source>
</evidence>
<feature type="region of interest" description="Disordered" evidence="1">
    <location>
        <begin position="32"/>
        <end position="52"/>
    </location>
</feature>
<keyword evidence="3" id="KW-1185">Reference proteome</keyword>
<gene>
    <name evidence="2" type="ORF">SEMRO_670_G184720.1</name>
</gene>
<dbReference type="OrthoDB" id="75724at2759"/>